<gene>
    <name evidence="2" type="ORF">SDC9_187965</name>
</gene>
<comment type="caution">
    <text evidence="2">The sequence shown here is derived from an EMBL/GenBank/DDBJ whole genome shotgun (WGS) entry which is preliminary data.</text>
</comment>
<keyword evidence="1" id="KW-0472">Membrane</keyword>
<organism evidence="2">
    <name type="scientific">bioreactor metagenome</name>
    <dbReference type="NCBI Taxonomy" id="1076179"/>
    <lineage>
        <taxon>unclassified sequences</taxon>
        <taxon>metagenomes</taxon>
        <taxon>ecological metagenomes</taxon>
    </lineage>
</organism>
<protein>
    <submittedName>
        <fullName evidence="2">Uncharacterized protein</fullName>
    </submittedName>
</protein>
<accession>A0A645HN13</accession>
<sequence length="47" mass="5103">MMRDGVSNDILVIPIASDTTVITQVAVLFLSFDLTVIIAVPIFRALI</sequence>
<proteinExistence type="predicted"/>
<reference evidence="2" key="1">
    <citation type="submission" date="2019-08" db="EMBL/GenBank/DDBJ databases">
        <authorList>
            <person name="Kucharzyk K."/>
            <person name="Murdoch R.W."/>
            <person name="Higgins S."/>
            <person name="Loffler F."/>
        </authorList>
    </citation>
    <scope>NUCLEOTIDE SEQUENCE</scope>
</reference>
<dbReference type="EMBL" id="VSSQ01096834">
    <property type="protein sequence ID" value="MPN40428.1"/>
    <property type="molecule type" value="Genomic_DNA"/>
</dbReference>
<name>A0A645HN13_9ZZZZ</name>
<evidence type="ECO:0000313" key="2">
    <source>
        <dbReference type="EMBL" id="MPN40428.1"/>
    </source>
</evidence>
<feature type="transmembrane region" description="Helical" evidence="1">
    <location>
        <begin position="20"/>
        <end position="43"/>
    </location>
</feature>
<dbReference type="AlphaFoldDB" id="A0A645HN13"/>
<keyword evidence="1" id="KW-0812">Transmembrane</keyword>
<evidence type="ECO:0000256" key="1">
    <source>
        <dbReference type="SAM" id="Phobius"/>
    </source>
</evidence>
<keyword evidence="1" id="KW-1133">Transmembrane helix</keyword>